<feature type="compositionally biased region" description="Basic and acidic residues" evidence="1">
    <location>
        <begin position="55"/>
        <end position="67"/>
    </location>
</feature>
<dbReference type="EMBL" id="PGCJ01000197">
    <property type="protein sequence ID" value="PLW39227.1"/>
    <property type="molecule type" value="Genomic_DNA"/>
</dbReference>
<dbReference type="AlphaFoldDB" id="A0A2N5RV27"/>
<evidence type="ECO:0000313" key="3">
    <source>
        <dbReference type="EMBL" id="PLW39214.1"/>
    </source>
</evidence>
<feature type="region of interest" description="Disordered" evidence="1">
    <location>
        <begin position="1"/>
        <end position="24"/>
    </location>
</feature>
<sequence length="67" mass="7362">MSGFEPSSAAVGKELHESIQASDERRQMVLEYTAGALCKKSHIPGMPLSPSHPKRNFDVPETAHDTR</sequence>
<evidence type="ECO:0000313" key="5">
    <source>
        <dbReference type="Proteomes" id="UP000235388"/>
    </source>
</evidence>
<dbReference type="EMBL" id="PGCJ01000197">
    <property type="protein sequence ID" value="PLW39214.1"/>
    <property type="molecule type" value="Genomic_DNA"/>
</dbReference>
<dbReference type="Proteomes" id="UP000235388">
    <property type="component" value="Unassembled WGS sequence"/>
</dbReference>
<name>A0A2N5RV27_9BASI</name>
<dbReference type="EMBL" id="PGCJ01001545">
    <property type="protein sequence ID" value="PLW04853.1"/>
    <property type="molecule type" value="Genomic_DNA"/>
</dbReference>
<evidence type="ECO:0000313" key="4">
    <source>
        <dbReference type="EMBL" id="PLW39227.1"/>
    </source>
</evidence>
<keyword evidence="5" id="KW-1185">Reference proteome</keyword>
<feature type="compositionally biased region" description="Basic and acidic residues" evidence="1">
    <location>
        <begin position="13"/>
        <end position="24"/>
    </location>
</feature>
<protein>
    <submittedName>
        <fullName evidence="2">Uncharacterized protein</fullName>
    </submittedName>
</protein>
<feature type="region of interest" description="Disordered" evidence="1">
    <location>
        <begin position="42"/>
        <end position="67"/>
    </location>
</feature>
<evidence type="ECO:0000256" key="1">
    <source>
        <dbReference type="SAM" id="MobiDB-lite"/>
    </source>
</evidence>
<comment type="caution">
    <text evidence="2">The sequence shown here is derived from an EMBL/GenBank/DDBJ whole genome shotgun (WGS) entry which is preliminary data.</text>
</comment>
<proteinExistence type="predicted"/>
<reference evidence="2 5" key="1">
    <citation type="submission" date="2017-11" db="EMBL/GenBank/DDBJ databases">
        <title>De novo assembly and phasing of dikaryotic genomes from two isolates of Puccinia coronata f. sp. avenae, the causal agent of oat crown rust.</title>
        <authorList>
            <person name="Miller M.E."/>
            <person name="Zhang Y."/>
            <person name="Omidvar V."/>
            <person name="Sperschneider J."/>
            <person name="Schwessinger B."/>
            <person name="Raley C."/>
            <person name="Palmer J.M."/>
            <person name="Garnica D."/>
            <person name="Upadhyaya N."/>
            <person name="Rathjen J."/>
            <person name="Taylor J.M."/>
            <person name="Park R.F."/>
            <person name="Dodds P.N."/>
            <person name="Hirsch C.D."/>
            <person name="Kianian S.F."/>
            <person name="Figueroa M."/>
        </authorList>
    </citation>
    <scope>NUCLEOTIDE SEQUENCE [LARGE SCALE GENOMIC DNA]</scope>
    <source>
        <strain evidence="2">12NC29</strain>
    </source>
</reference>
<accession>A0A2N5RV27</accession>
<gene>
    <name evidence="4" type="ORF">PCANC_12932</name>
    <name evidence="3" type="ORF">PCANC_12946</name>
    <name evidence="2" type="ORF">PCANC_28840</name>
</gene>
<organism evidence="2 5">
    <name type="scientific">Puccinia coronata f. sp. avenae</name>
    <dbReference type="NCBI Taxonomy" id="200324"/>
    <lineage>
        <taxon>Eukaryota</taxon>
        <taxon>Fungi</taxon>
        <taxon>Dikarya</taxon>
        <taxon>Basidiomycota</taxon>
        <taxon>Pucciniomycotina</taxon>
        <taxon>Pucciniomycetes</taxon>
        <taxon>Pucciniales</taxon>
        <taxon>Pucciniaceae</taxon>
        <taxon>Puccinia</taxon>
    </lineage>
</organism>
<evidence type="ECO:0000313" key="2">
    <source>
        <dbReference type="EMBL" id="PLW04853.1"/>
    </source>
</evidence>